<evidence type="ECO:0000313" key="1">
    <source>
        <dbReference type="EMBL" id="OGG49146.1"/>
    </source>
</evidence>
<dbReference type="Gene3D" id="3.30.110.170">
    <property type="entry name" value="Protein of unknown function (DUF541), domain 1"/>
    <property type="match status" value="1"/>
</dbReference>
<organism evidence="1 2">
    <name type="scientific">Candidatus Kaiserbacteria bacterium RIFCSPHIGHO2_01_FULL_53_31</name>
    <dbReference type="NCBI Taxonomy" id="1798481"/>
    <lineage>
        <taxon>Bacteria</taxon>
        <taxon>Candidatus Kaiseribacteriota</taxon>
    </lineage>
</organism>
<dbReference type="AlphaFoldDB" id="A0A1F6CIS5"/>
<dbReference type="Proteomes" id="UP000178815">
    <property type="component" value="Unassembled WGS sequence"/>
</dbReference>
<dbReference type="InterPro" id="IPR007497">
    <property type="entry name" value="SIMPL/DUF541"/>
</dbReference>
<dbReference type="Pfam" id="PF04402">
    <property type="entry name" value="SIMPL"/>
    <property type="match status" value="1"/>
</dbReference>
<dbReference type="STRING" id="1798481.A2678_00770"/>
<name>A0A1F6CIS5_9BACT</name>
<reference evidence="1 2" key="1">
    <citation type="journal article" date="2016" name="Nat. Commun.">
        <title>Thousands of microbial genomes shed light on interconnected biogeochemical processes in an aquifer system.</title>
        <authorList>
            <person name="Anantharaman K."/>
            <person name="Brown C.T."/>
            <person name="Hug L.A."/>
            <person name="Sharon I."/>
            <person name="Castelle C.J."/>
            <person name="Probst A.J."/>
            <person name="Thomas B.C."/>
            <person name="Singh A."/>
            <person name="Wilkins M.J."/>
            <person name="Karaoz U."/>
            <person name="Brodie E.L."/>
            <person name="Williams K.H."/>
            <person name="Hubbard S.S."/>
            <person name="Banfield J.F."/>
        </authorList>
    </citation>
    <scope>NUCLEOTIDE SEQUENCE [LARGE SCALE GENOMIC DNA]</scope>
</reference>
<sequence>MNNDFMQEFFGSRAARAAIMGVLIVLALFLVASTIRIAGTIGRSTIPATDVITVTGDGQATLPPDVARVSFTVQNTAAAVADAQAATTKQANAAIEFVKGQGVVDKDIKTLAYTITPQYSYPNPCPPGALCPAYRSSPKITGYEVSQSIQVTMRDLTAVGKLLSGLGKLSVQNVSGPAFTLDDATAGYDAARADAIKKAKAQAAMLAKELGVSLGKIVNFSESSGGYPYPVAYGMGMGGAVESKAIATPDVPAGENTYNATVSITYEIR</sequence>
<dbReference type="EMBL" id="MFKU01000004">
    <property type="protein sequence ID" value="OGG49146.1"/>
    <property type="molecule type" value="Genomic_DNA"/>
</dbReference>
<comment type="caution">
    <text evidence="1">The sequence shown here is derived from an EMBL/GenBank/DDBJ whole genome shotgun (WGS) entry which is preliminary data.</text>
</comment>
<evidence type="ECO:0008006" key="3">
    <source>
        <dbReference type="Google" id="ProtNLM"/>
    </source>
</evidence>
<evidence type="ECO:0000313" key="2">
    <source>
        <dbReference type="Proteomes" id="UP000178815"/>
    </source>
</evidence>
<protein>
    <recommendedName>
        <fullName evidence="3">DUF541 domain-containing protein</fullName>
    </recommendedName>
</protein>
<proteinExistence type="predicted"/>
<accession>A0A1F6CIS5</accession>
<dbReference type="Gene3D" id="3.30.70.2970">
    <property type="entry name" value="Protein of unknown function (DUF541), domain 2"/>
    <property type="match status" value="1"/>
</dbReference>
<dbReference type="InterPro" id="IPR052022">
    <property type="entry name" value="26kDa_periplasmic_antigen"/>
</dbReference>
<dbReference type="GO" id="GO:0006974">
    <property type="term" value="P:DNA damage response"/>
    <property type="evidence" value="ECO:0007669"/>
    <property type="project" value="TreeGrafter"/>
</dbReference>
<dbReference type="PANTHER" id="PTHR34387:SF2">
    <property type="entry name" value="SLR1258 PROTEIN"/>
    <property type="match status" value="1"/>
</dbReference>
<gene>
    <name evidence="1" type="ORF">A2678_00770</name>
</gene>
<dbReference type="PANTHER" id="PTHR34387">
    <property type="entry name" value="SLR1258 PROTEIN"/>
    <property type="match status" value="1"/>
</dbReference>